<evidence type="ECO:0000256" key="1">
    <source>
        <dbReference type="ARBA" id="ARBA00012513"/>
    </source>
</evidence>
<comment type="catalytic activity">
    <reaction evidence="8">
        <text>L-threonyl-[protein] + ATP = O-phospho-L-threonyl-[protein] + ADP + H(+)</text>
        <dbReference type="Rhea" id="RHEA:46608"/>
        <dbReference type="Rhea" id="RHEA-COMP:11060"/>
        <dbReference type="Rhea" id="RHEA-COMP:11605"/>
        <dbReference type="ChEBI" id="CHEBI:15378"/>
        <dbReference type="ChEBI" id="CHEBI:30013"/>
        <dbReference type="ChEBI" id="CHEBI:30616"/>
        <dbReference type="ChEBI" id="CHEBI:61977"/>
        <dbReference type="ChEBI" id="CHEBI:456216"/>
        <dbReference type="EC" id="2.7.11.1"/>
    </reaction>
</comment>
<protein>
    <recommendedName>
        <fullName evidence="1">non-specific serine/threonine protein kinase</fullName>
        <ecNumber evidence="1">2.7.11.1</ecNumber>
    </recommendedName>
</protein>
<keyword evidence="12" id="KW-1185">Reference proteome</keyword>
<dbReference type="PANTHER" id="PTHR24356:SF1">
    <property type="entry name" value="SERINE_THREONINE-PROTEIN KINASE GREATWALL"/>
    <property type="match status" value="1"/>
</dbReference>
<name>D2VEL5_NAEGR</name>
<dbReference type="EMBL" id="GG738866">
    <property type="protein sequence ID" value="EFC44905.1"/>
    <property type="molecule type" value="Genomic_DNA"/>
</dbReference>
<feature type="domain" description="Protein kinase" evidence="10">
    <location>
        <begin position="9"/>
        <end position="283"/>
    </location>
</feature>
<keyword evidence="4" id="KW-0808">Transferase</keyword>
<sequence length="296" mass="33948">MPKIKISDFEIIKPISRGAYGRVYLARKKSTKDIYAIKVIKKQYLYNHKNVGKTLTNEPDLLAERTIMKVLMENNEQSPFIVNFYYSFAGKRYLYIVMEYCPGGSLDCLLAEKLENGEAFDIDVVRHIAAESILALSDLHHNKIVHRDLKPDNMLIDKCGHLKLTDFGLSEIDEIEESEIQVRGTPDYLAPELLLGMPHTEAVDYWSLGCIVFELLFGCPPFNDDTPEYIFDNILSRRINWVDERLLPPEIVASGVLNFVDRLLDPNPETRLNEVTAKEHPFMSGVDWDKVLKEPV</sequence>
<dbReference type="InParanoid" id="D2VEL5"/>
<dbReference type="PROSITE" id="PS00108">
    <property type="entry name" value="PROTEIN_KINASE_ST"/>
    <property type="match status" value="1"/>
</dbReference>
<evidence type="ECO:0000259" key="10">
    <source>
        <dbReference type="PROSITE" id="PS50011"/>
    </source>
</evidence>
<dbReference type="SUPFAM" id="SSF56112">
    <property type="entry name" value="Protein kinase-like (PK-like)"/>
    <property type="match status" value="1"/>
</dbReference>
<dbReference type="OrthoDB" id="162894at2759"/>
<dbReference type="InterPro" id="IPR050236">
    <property type="entry name" value="Ser_Thr_kinase_AGC"/>
</dbReference>
<dbReference type="STRING" id="5762.D2VEL5"/>
<dbReference type="InterPro" id="IPR000719">
    <property type="entry name" value="Prot_kinase_dom"/>
</dbReference>
<keyword evidence="5" id="KW-0547">Nucleotide-binding</keyword>
<evidence type="ECO:0000313" key="11">
    <source>
        <dbReference type="EMBL" id="EFC44905.1"/>
    </source>
</evidence>
<keyword evidence="7" id="KW-0067">ATP-binding</keyword>
<organism evidence="12">
    <name type="scientific">Naegleria gruberi</name>
    <name type="common">Amoeba</name>
    <dbReference type="NCBI Taxonomy" id="5762"/>
    <lineage>
        <taxon>Eukaryota</taxon>
        <taxon>Discoba</taxon>
        <taxon>Heterolobosea</taxon>
        <taxon>Tetramitia</taxon>
        <taxon>Eutetramitia</taxon>
        <taxon>Vahlkampfiidae</taxon>
        <taxon>Naegleria</taxon>
    </lineage>
</organism>
<evidence type="ECO:0000256" key="3">
    <source>
        <dbReference type="ARBA" id="ARBA00022553"/>
    </source>
</evidence>
<dbReference type="OMA" id="ITETETC"/>
<keyword evidence="3" id="KW-0597">Phosphoprotein</keyword>
<gene>
    <name evidence="11" type="ORF">NAEGRDRAFT_33426</name>
</gene>
<dbReference type="PANTHER" id="PTHR24356">
    <property type="entry name" value="SERINE/THREONINE-PROTEIN KINASE"/>
    <property type="match status" value="1"/>
</dbReference>
<evidence type="ECO:0000256" key="2">
    <source>
        <dbReference type="ARBA" id="ARBA00022527"/>
    </source>
</evidence>
<dbReference type="GeneID" id="8848874"/>
<dbReference type="AlphaFoldDB" id="D2VEL5"/>
<evidence type="ECO:0000256" key="8">
    <source>
        <dbReference type="ARBA" id="ARBA00047899"/>
    </source>
</evidence>
<dbReference type="CDD" id="cd05579">
    <property type="entry name" value="STKc_MAST_like"/>
    <property type="match status" value="1"/>
</dbReference>
<dbReference type="InterPro" id="IPR011009">
    <property type="entry name" value="Kinase-like_dom_sf"/>
</dbReference>
<dbReference type="RefSeq" id="XP_002677649.1">
    <property type="nucleotide sequence ID" value="XM_002677603.1"/>
</dbReference>
<dbReference type="SMART" id="SM00220">
    <property type="entry name" value="S_TKc"/>
    <property type="match status" value="1"/>
</dbReference>
<keyword evidence="6" id="KW-0418">Kinase</keyword>
<reference evidence="11 12" key="1">
    <citation type="journal article" date="2010" name="Cell">
        <title>The genome of Naegleria gruberi illuminates early eukaryotic versatility.</title>
        <authorList>
            <person name="Fritz-Laylin L.K."/>
            <person name="Prochnik S.E."/>
            <person name="Ginger M.L."/>
            <person name="Dacks J.B."/>
            <person name="Carpenter M.L."/>
            <person name="Field M.C."/>
            <person name="Kuo A."/>
            <person name="Paredez A."/>
            <person name="Chapman J."/>
            <person name="Pham J."/>
            <person name="Shu S."/>
            <person name="Neupane R."/>
            <person name="Cipriano M."/>
            <person name="Mancuso J."/>
            <person name="Tu H."/>
            <person name="Salamov A."/>
            <person name="Lindquist E."/>
            <person name="Shapiro H."/>
            <person name="Lucas S."/>
            <person name="Grigoriev I.V."/>
            <person name="Cande W.Z."/>
            <person name="Fulton C."/>
            <person name="Rokhsar D.S."/>
            <person name="Dawson S.C."/>
        </authorList>
    </citation>
    <scope>NUCLEOTIDE SEQUENCE [LARGE SCALE GENOMIC DNA]</scope>
    <source>
        <strain evidence="11 12">NEG-M</strain>
    </source>
</reference>
<dbReference type="Pfam" id="PF00069">
    <property type="entry name" value="Pkinase"/>
    <property type="match status" value="1"/>
</dbReference>
<dbReference type="Proteomes" id="UP000006671">
    <property type="component" value="Unassembled WGS sequence"/>
</dbReference>
<evidence type="ECO:0000256" key="9">
    <source>
        <dbReference type="ARBA" id="ARBA00048679"/>
    </source>
</evidence>
<comment type="catalytic activity">
    <reaction evidence="9">
        <text>L-seryl-[protein] + ATP = O-phospho-L-seryl-[protein] + ADP + H(+)</text>
        <dbReference type="Rhea" id="RHEA:17989"/>
        <dbReference type="Rhea" id="RHEA-COMP:9863"/>
        <dbReference type="Rhea" id="RHEA-COMP:11604"/>
        <dbReference type="ChEBI" id="CHEBI:15378"/>
        <dbReference type="ChEBI" id="CHEBI:29999"/>
        <dbReference type="ChEBI" id="CHEBI:30616"/>
        <dbReference type="ChEBI" id="CHEBI:83421"/>
        <dbReference type="ChEBI" id="CHEBI:456216"/>
        <dbReference type="EC" id="2.7.11.1"/>
    </reaction>
</comment>
<proteinExistence type="predicted"/>
<dbReference type="GO" id="GO:0007010">
    <property type="term" value="P:cytoskeleton organization"/>
    <property type="evidence" value="ECO:0007669"/>
    <property type="project" value="UniProtKB-ARBA"/>
</dbReference>
<dbReference type="KEGG" id="ngr:NAEGRDRAFT_33426"/>
<accession>D2VEL5</accession>
<evidence type="ECO:0000256" key="4">
    <source>
        <dbReference type="ARBA" id="ARBA00022679"/>
    </source>
</evidence>
<dbReference type="VEuPathDB" id="AmoebaDB:NAEGRDRAFT_33426"/>
<dbReference type="FunFam" id="3.30.200.20:FF:000042">
    <property type="entry name" value="Aurora kinase A"/>
    <property type="match status" value="1"/>
</dbReference>
<dbReference type="PROSITE" id="PS50011">
    <property type="entry name" value="PROTEIN_KINASE_DOM"/>
    <property type="match status" value="1"/>
</dbReference>
<dbReference type="FunFam" id="1.10.510.10:FF:000024">
    <property type="entry name" value="Probable serine/threonine-protein kinase cot-1"/>
    <property type="match status" value="1"/>
</dbReference>
<evidence type="ECO:0000313" key="12">
    <source>
        <dbReference type="Proteomes" id="UP000006671"/>
    </source>
</evidence>
<dbReference type="GO" id="GO:0005524">
    <property type="term" value="F:ATP binding"/>
    <property type="evidence" value="ECO:0007669"/>
    <property type="project" value="UniProtKB-KW"/>
</dbReference>
<dbReference type="InterPro" id="IPR008271">
    <property type="entry name" value="Ser/Thr_kinase_AS"/>
</dbReference>
<keyword evidence="2" id="KW-0723">Serine/threonine-protein kinase</keyword>
<dbReference type="eggNOG" id="KOG0606">
    <property type="taxonomic scope" value="Eukaryota"/>
</dbReference>
<dbReference type="EC" id="2.7.11.1" evidence="1"/>
<dbReference type="GO" id="GO:0035556">
    <property type="term" value="P:intracellular signal transduction"/>
    <property type="evidence" value="ECO:0007669"/>
    <property type="project" value="TreeGrafter"/>
</dbReference>
<evidence type="ECO:0000256" key="7">
    <source>
        <dbReference type="ARBA" id="ARBA00022840"/>
    </source>
</evidence>
<evidence type="ECO:0000256" key="6">
    <source>
        <dbReference type="ARBA" id="ARBA00022777"/>
    </source>
</evidence>
<feature type="non-terminal residue" evidence="11">
    <location>
        <position position="296"/>
    </location>
</feature>
<dbReference type="GO" id="GO:0004674">
    <property type="term" value="F:protein serine/threonine kinase activity"/>
    <property type="evidence" value="ECO:0007669"/>
    <property type="project" value="UniProtKB-KW"/>
</dbReference>
<dbReference type="Gene3D" id="3.30.200.20">
    <property type="entry name" value="Phosphorylase Kinase, domain 1"/>
    <property type="match status" value="1"/>
</dbReference>
<evidence type="ECO:0000256" key="5">
    <source>
        <dbReference type="ARBA" id="ARBA00022741"/>
    </source>
</evidence>
<dbReference type="Gene3D" id="1.10.510.10">
    <property type="entry name" value="Transferase(Phosphotransferase) domain 1"/>
    <property type="match status" value="1"/>
</dbReference>